<gene>
    <name evidence="1" type="ORF">Esi_0031_0011</name>
</gene>
<sequence>MQSALSGESESVYTACSQTHVRAESIEWTSFTSRADGVPRDSADEETGIIGQLQHASERGGLRSAKGAEKGIRSTQPAITIIAQHGQSTFRSTGIDSGGGDNQTGSAGWCGAGRAARDFSAEGAGEKYFGLRLKIPADKLAATLQRLVEEDGSLLEPLPPLCGIDVSPGYPGVIKAKGTFGLDEGRVVLRVHNSNKPNVCVSEGAIPVTTRTPPFKVPAFAIGPPRAGKLMLRNQNNANALKKKNKKN</sequence>
<dbReference type="AlphaFoldDB" id="D8LKS4"/>
<dbReference type="Proteomes" id="UP000002630">
    <property type="component" value="Unassembled WGS sequence"/>
</dbReference>
<dbReference type="EMBL" id="FN649760">
    <property type="protein sequence ID" value="CBN80057.1"/>
    <property type="molecule type" value="Genomic_DNA"/>
</dbReference>
<dbReference type="InParanoid" id="D8LKS4"/>
<keyword evidence="2" id="KW-1185">Reference proteome</keyword>
<protein>
    <submittedName>
        <fullName evidence="1">Uncharacterized protein</fullName>
    </submittedName>
</protein>
<proteinExistence type="predicted"/>
<organism evidence="1 2">
    <name type="scientific">Ectocarpus siliculosus</name>
    <name type="common">Brown alga</name>
    <name type="synonym">Conferva siliculosa</name>
    <dbReference type="NCBI Taxonomy" id="2880"/>
    <lineage>
        <taxon>Eukaryota</taxon>
        <taxon>Sar</taxon>
        <taxon>Stramenopiles</taxon>
        <taxon>Ochrophyta</taxon>
        <taxon>PX clade</taxon>
        <taxon>Phaeophyceae</taxon>
        <taxon>Ectocarpales</taxon>
        <taxon>Ectocarpaceae</taxon>
        <taxon>Ectocarpus</taxon>
    </lineage>
</organism>
<name>D8LKS4_ECTSI</name>
<accession>D8LKS4</accession>
<evidence type="ECO:0000313" key="1">
    <source>
        <dbReference type="EMBL" id="CBN80057.1"/>
    </source>
</evidence>
<evidence type="ECO:0000313" key="2">
    <source>
        <dbReference type="Proteomes" id="UP000002630"/>
    </source>
</evidence>
<reference evidence="1 2" key="1">
    <citation type="journal article" date="2010" name="Nature">
        <title>The Ectocarpus genome and the independent evolution of multicellularity in brown algae.</title>
        <authorList>
            <person name="Cock J.M."/>
            <person name="Sterck L."/>
            <person name="Rouze P."/>
            <person name="Scornet D."/>
            <person name="Allen A.E."/>
            <person name="Amoutzias G."/>
            <person name="Anthouard V."/>
            <person name="Artiguenave F."/>
            <person name="Aury J.M."/>
            <person name="Badger J.H."/>
            <person name="Beszteri B."/>
            <person name="Billiau K."/>
            <person name="Bonnet E."/>
            <person name="Bothwell J.H."/>
            <person name="Bowler C."/>
            <person name="Boyen C."/>
            <person name="Brownlee C."/>
            <person name="Carrano C.J."/>
            <person name="Charrier B."/>
            <person name="Cho G.Y."/>
            <person name="Coelho S.M."/>
            <person name="Collen J."/>
            <person name="Corre E."/>
            <person name="Da Silva C."/>
            <person name="Delage L."/>
            <person name="Delaroque N."/>
            <person name="Dittami S.M."/>
            <person name="Doulbeau S."/>
            <person name="Elias M."/>
            <person name="Farnham G."/>
            <person name="Gachon C.M."/>
            <person name="Gschloessl B."/>
            <person name="Heesch S."/>
            <person name="Jabbari K."/>
            <person name="Jubin C."/>
            <person name="Kawai H."/>
            <person name="Kimura K."/>
            <person name="Kloareg B."/>
            <person name="Kupper F.C."/>
            <person name="Lang D."/>
            <person name="Le Bail A."/>
            <person name="Leblanc C."/>
            <person name="Lerouge P."/>
            <person name="Lohr M."/>
            <person name="Lopez P.J."/>
            <person name="Martens C."/>
            <person name="Maumus F."/>
            <person name="Michel G."/>
            <person name="Miranda-Saavedra D."/>
            <person name="Morales J."/>
            <person name="Moreau H."/>
            <person name="Motomura T."/>
            <person name="Nagasato C."/>
            <person name="Napoli C.A."/>
            <person name="Nelson D.R."/>
            <person name="Nyvall-Collen P."/>
            <person name="Peters A.F."/>
            <person name="Pommier C."/>
            <person name="Potin P."/>
            <person name="Poulain J."/>
            <person name="Quesneville H."/>
            <person name="Read B."/>
            <person name="Rensing S.A."/>
            <person name="Ritter A."/>
            <person name="Rousvoal S."/>
            <person name="Samanta M."/>
            <person name="Samson G."/>
            <person name="Schroeder D.C."/>
            <person name="Segurens B."/>
            <person name="Strittmatter M."/>
            <person name="Tonon T."/>
            <person name="Tregear J.W."/>
            <person name="Valentin K."/>
            <person name="von Dassow P."/>
            <person name="Yamagishi T."/>
            <person name="Van de Peer Y."/>
            <person name="Wincker P."/>
        </authorList>
    </citation>
    <scope>NUCLEOTIDE SEQUENCE [LARGE SCALE GENOMIC DNA]</scope>
    <source>
        <strain evidence="2">Ec32 / CCAP1310/4</strain>
    </source>
</reference>